<protein>
    <submittedName>
        <fullName evidence="2">Uncharacterized protein</fullName>
    </submittedName>
</protein>
<organism evidence="2 3">
    <name type="scientific">Armillaria borealis</name>
    <dbReference type="NCBI Taxonomy" id="47425"/>
    <lineage>
        <taxon>Eukaryota</taxon>
        <taxon>Fungi</taxon>
        <taxon>Dikarya</taxon>
        <taxon>Basidiomycota</taxon>
        <taxon>Agaricomycotina</taxon>
        <taxon>Agaricomycetes</taxon>
        <taxon>Agaricomycetidae</taxon>
        <taxon>Agaricales</taxon>
        <taxon>Marasmiineae</taxon>
        <taxon>Physalacriaceae</taxon>
        <taxon>Armillaria</taxon>
    </lineage>
</organism>
<feature type="region of interest" description="Disordered" evidence="1">
    <location>
        <begin position="1"/>
        <end position="42"/>
    </location>
</feature>
<feature type="compositionally biased region" description="Basic and acidic residues" evidence="1">
    <location>
        <begin position="312"/>
        <end position="321"/>
    </location>
</feature>
<feature type="compositionally biased region" description="Pro residues" evidence="1">
    <location>
        <begin position="8"/>
        <end position="22"/>
    </location>
</feature>
<feature type="region of interest" description="Disordered" evidence="1">
    <location>
        <begin position="390"/>
        <end position="454"/>
    </location>
</feature>
<dbReference type="EMBL" id="JAUEPT010000033">
    <property type="protein sequence ID" value="KAK0440546.1"/>
    <property type="molecule type" value="Genomic_DNA"/>
</dbReference>
<evidence type="ECO:0000313" key="2">
    <source>
        <dbReference type="EMBL" id="KAK0440546.1"/>
    </source>
</evidence>
<keyword evidence="3" id="KW-1185">Reference proteome</keyword>
<feature type="compositionally biased region" description="Basic and acidic residues" evidence="1">
    <location>
        <begin position="397"/>
        <end position="411"/>
    </location>
</feature>
<evidence type="ECO:0000256" key="1">
    <source>
        <dbReference type="SAM" id="MobiDB-lite"/>
    </source>
</evidence>
<gene>
    <name evidence="2" type="ORF">EV421DRAFT_1737212</name>
</gene>
<comment type="caution">
    <text evidence="2">The sequence shown here is derived from an EMBL/GenBank/DDBJ whole genome shotgun (WGS) entry which is preliminary data.</text>
</comment>
<sequence length="501" mass="54750">MTTSPSSSAPPGPTASTPPGPTLTPVERKKPGPKPWASPEQWTFLEGGVPDYRTAQAVKGKKAAISEFVTEFLPRFWAEFPLEGERTAALDRKRVKEWFQNHGKAKKPENTARITDIFAKPRTRALKVEEVYSRKYYAERVKPLVDARKEGTSSRGDVLKIIKETTKEVFETESEEVQSEVLQWTKEQVPLSSEGENGVITPEMFATAIAAAPDQIDRFMAALSKATGWAMMTIIGGPNPWENGKIGTYGFHVGEDEHGRNFGQAFLNFKETYLSPFTRFLRQVYRSSSEKVKHAIEVEVSTEVEMNGGEAEELRLGEQRNEGNGIADDNFDAESGDTVITTKEPSASKLPASPPAAELEDELPCRPVTPPPNAEFEEALVGQAAAVNAGVGIDGDNSDKPSEEQQEKNGDSVELPSDKPPSSSGPAGAGSIRAEHEEVEASGTRNRKRQRAQVEDGLTVTWAKRVRLGPASKEILTLAQRAELEGGIVAAPKVARRKVKK</sequence>
<name>A0AA39JEY1_9AGAR</name>
<feature type="region of interest" description="Disordered" evidence="1">
    <location>
        <begin position="306"/>
        <end position="374"/>
    </location>
</feature>
<dbReference type="Proteomes" id="UP001175226">
    <property type="component" value="Unassembled WGS sequence"/>
</dbReference>
<evidence type="ECO:0000313" key="3">
    <source>
        <dbReference type="Proteomes" id="UP001175226"/>
    </source>
</evidence>
<proteinExistence type="predicted"/>
<accession>A0AA39JEY1</accession>
<feature type="compositionally biased region" description="Low complexity" evidence="1">
    <location>
        <begin position="420"/>
        <end position="431"/>
    </location>
</feature>
<dbReference type="AlphaFoldDB" id="A0AA39JEY1"/>
<feature type="compositionally biased region" description="Low complexity" evidence="1">
    <location>
        <begin position="344"/>
        <end position="357"/>
    </location>
</feature>
<reference evidence="2" key="1">
    <citation type="submission" date="2023-06" db="EMBL/GenBank/DDBJ databases">
        <authorList>
            <consortium name="Lawrence Berkeley National Laboratory"/>
            <person name="Ahrendt S."/>
            <person name="Sahu N."/>
            <person name="Indic B."/>
            <person name="Wong-Bajracharya J."/>
            <person name="Merenyi Z."/>
            <person name="Ke H.-M."/>
            <person name="Monk M."/>
            <person name="Kocsube S."/>
            <person name="Drula E."/>
            <person name="Lipzen A."/>
            <person name="Balint B."/>
            <person name="Henrissat B."/>
            <person name="Andreopoulos B."/>
            <person name="Martin F.M."/>
            <person name="Harder C.B."/>
            <person name="Rigling D."/>
            <person name="Ford K.L."/>
            <person name="Foster G.D."/>
            <person name="Pangilinan J."/>
            <person name="Papanicolaou A."/>
            <person name="Barry K."/>
            <person name="LaButti K."/>
            <person name="Viragh M."/>
            <person name="Koriabine M."/>
            <person name="Yan M."/>
            <person name="Riley R."/>
            <person name="Champramary S."/>
            <person name="Plett K.L."/>
            <person name="Tsai I.J."/>
            <person name="Slot J."/>
            <person name="Sipos G."/>
            <person name="Plett J."/>
            <person name="Nagy L.G."/>
            <person name="Grigoriev I.V."/>
        </authorList>
    </citation>
    <scope>NUCLEOTIDE SEQUENCE</scope>
    <source>
        <strain evidence="2">FPL87.14</strain>
    </source>
</reference>